<dbReference type="EMBL" id="BMZF01000002">
    <property type="protein sequence ID" value="GHA48924.1"/>
    <property type="molecule type" value="Genomic_DNA"/>
</dbReference>
<dbReference type="Pfam" id="PF02602">
    <property type="entry name" value="HEM4"/>
    <property type="match status" value="1"/>
</dbReference>
<evidence type="ECO:0000313" key="2">
    <source>
        <dbReference type="EMBL" id="GHA48924.1"/>
    </source>
</evidence>
<comment type="caution">
    <text evidence="2">The sequence shown here is derived from an EMBL/GenBank/DDBJ whole genome shotgun (WGS) entry which is preliminary data.</text>
</comment>
<evidence type="ECO:0000313" key="3">
    <source>
        <dbReference type="Proteomes" id="UP000634455"/>
    </source>
</evidence>
<name>A0ABQ3D076_9RHOB</name>
<proteinExistence type="predicted"/>
<protein>
    <recommendedName>
        <fullName evidence="1">Tetrapyrrole biosynthesis uroporphyrinogen III synthase domain-containing protein</fullName>
    </recommendedName>
</protein>
<dbReference type="SUPFAM" id="SSF69618">
    <property type="entry name" value="HemD-like"/>
    <property type="match status" value="1"/>
</dbReference>
<dbReference type="InterPro" id="IPR036108">
    <property type="entry name" value="4pyrrol_syn_uPrphyn_synt_sf"/>
</dbReference>
<reference evidence="3" key="1">
    <citation type="journal article" date="2019" name="Int. J. Syst. Evol. Microbiol.">
        <title>The Global Catalogue of Microorganisms (GCM) 10K type strain sequencing project: providing services to taxonomists for standard genome sequencing and annotation.</title>
        <authorList>
            <consortium name="The Broad Institute Genomics Platform"/>
            <consortium name="The Broad Institute Genome Sequencing Center for Infectious Disease"/>
            <person name="Wu L."/>
            <person name="Ma J."/>
        </authorList>
    </citation>
    <scope>NUCLEOTIDE SEQUENCE [LARGE SCALE GENOMIC DNA]</scope>
    <source>
        <strain evidence="3">KCTC 32465</strain>
    </source>
</reference>
<sequence>MPQPKPILIMTRPSGQARDFVDSLRRNCDDVTVHYAPLVEIEFLPIKLPAPKNRIFAFTSANGVDAYLRNHRPVGNHAYCVNDATAARARAAGFFVTQGSGDGAALAGMITEGPVVYIHGEQISFDLGENLDRRGIECETFAAYRQISLDLDQICTKIIQTEQCVIPVFSTNSAQVLHSQLRHIQPRHLILPCISNQVAQIFDDMSYIQIEVASKPNRAGMLTVVSGAYTAGK</sequence>
<gene>
    <name evidence="2" type="ORF">GCM10008927_12590</name>
</gene>
<dbReference type="Gene3D" id="3.40.50.10090">
    <property type="match status" value="2"/>
</dbReference>
<keyword evidence="3" id="KW-1185">Reference proteome</keyword>
<dbReference type="CDD" id="cd06578">
    <property type="entry name" value="HemD"/>
    <property type="match status" value="1"/>
</dbReference>
<feature type="domain" description="Tetrapyrrole biosynthesis uroporphyrinogen III synthase" evidence="1">
    <location>
        <begin position="32"/>
        <end position="222"/>
    </location>
</feature>
<dbReference type="Proteomes" id="UP000634455">
    <property type="component" value="Unassembled WGS sequence"/>
</dbReference>
<accession>A0ABQ3D076</accession>
<organism evidence="2 3">
    <name type="scientific">Paramylibacter ulvae</name>
    <dbReference type="NCBI Taxonomy" id="1651968"/>
    <lineage>
        <taxon>Bacteria</taxon>
        <taxon>Pseudomonadati</taxon>
        <taxon>Pseudomonadota</taxon>
        <taxon>Alphaproteobacteria</taxon>
        <taxon>Rhodobacterales</taxon>
        <taxon>Paracoccaceae</taxon>
        <taxon>Paramylibacter</taxon>
    </lineage>
</organism>
<dbReference type="InterPro" id="IPR003754">
    <property type="entry name" value="4pyrrol_synth_uPrphyn_synth"/>
</dbReference>
<evidence type="ECO:0000259" key="1">
    <source>
        <dbReference type="Pfam" id="PF02602"/>
    </source>
</evidence>
<dbReference type="RefSeq" id="WP_189639739.1">
    <property type="nucleotide sequence ID" value="NZ_BMZF01000002.1"/>
</dbReference>